<dbReference type="InterPro" id="IPR011333">
    <property type="entry name" value="SKP1/BTB/POZ_sf"/>
</dbReference>
<dbReference type="Gene3D" id="3.30.710.10">
    <property type="entry name" value="Potassium Channel Kv1.1, Chain A"/>
    <property type="match status" value="1"/>
</dbReference>
<dbReference type="AlphaFoldDB" id="A0A9D4ISF6"/>
<organism evidence="1 2">
    <name type="scientific">Dreissena polymorpha</name>
    <name type="common">Zebra mussel</name>
    <name type="synonym">Mytilus polymorpha</name>
    <dbReference type="NCBI Taxonomy" id="45954"/>
    <lineage>
        <taxon>Eukaryota</taxon>
        <taxon>Metazoa</taxon>
        <taxon>Spiralia</taxon>
        <taxon>Lophotrochozoa</taxon>
        <taxon>Mollusca</taxon>
        <taxon>Bivalvia</taxon>
        <taxon>Autobranchia</taxon>
        <taxon>Heteroconchia</taxon>
        <taxon>Euheterodonta</taxon>
        <taxon>Imparidentia</taxon>
        <taxon>Neoheterodontei</taxon>
        <taxon>Myida</taxon>
        <taxon>Dreissenoidea</taxon>
        <taxon>Dreissenidae</taxon>
        <taxon>Dreissena</taxon>
    </lineage>
</organism>
<sequence length="89" mass="10310">MLAAMFSGRHVINEDKDGRYVIDCDATVFKHILEFLCFGTLPTGEVAGAVHRYSEYFGLHELSKILCEYQQVKLVLHVRDMQQHHPEYI</sequence>
<comment type="caution">
    <text evidence="1">The sequence shown here is derived from an EMBL/GenBank/DDBJ whole genome shotgun (WGS) entry which is preliminary data.</text>
</comment>
<evidence type="ECO:0000313" key="2">
    <source>
        <dbReference type="Proteomes" id="UP000828390"/>
    </source>
</evidence>
<keyword evidence="2" id="KW-1185">Reference proteome</keyword>
<reference evidence="1" key="2">
    <citation type="submission" date="2020-11" db="EMBL/GenBank/DDBJ databases">
        <authorList>
            <person name="McCartney M.A."/>
            <person name="Auch B."/>
            <person name="Kono T."/>
            <person name="Mallez S."/>
            <person name="Becker A."/>
            <person name="Gohl D.M."/>
            <person name="Silverstein K.A.T."/>
            <person name="Koren S."/>
            <person name="Bechman K.B."/>
            <person name="Herman A."/>
            <person name="Abrahante J.E."/>
            <person name="Garbe J."/>
        </authorList>
    </citation>
    <scope>NUCLEOTIDE SEQUENCE</scope>
    <source>
        <strain evidence="1">Duluth1</strain>
        <tissue evidence="1">Whole animal</tissue>
    </source>
</reference>
<dbReference type="EMBL" id="JAIWYP010000008">
    <property type="protein sequence ID" value="KAH3783247.1"/>
    <property type="molecule type" value="Genomic_DNA"/>
</dbReference>
<proteinExistence type="predicted"/>
<accession>A0A9D4ISF6</accession>
<dbReference type="SUPFAM" id="SSF54695">
    <property type="entry name" value="POZ domain"/>
    <property type="match status" value="1"/>
</dbReference>
<protein>
    <recommendedName>
        <fullName evidence="3">Potassium channel tetramerisation-type BTB domain-containing protein</fullName>
    </recommendedName>
</protein>
<dbReference type="Proteomes" id="UP000828390">
    <property type="component" value="Unassembled WGS sequence"/>
</dbReference>
<evidence type="ECO:0008006" key="3">
    <source>
        <dbReference type="Google" id="ProtNLM"/>
    </source>
</evidence>
<reference evidence="1" key="1">
    <citation type="journal article" date="2019" name="bioRxiv">
        <title>The Genome of the Zebra Mussel, Dreissena polymorpha: A Resource for Invasive Species Research.</title>
        <authorList>
            <person name="McCartney M.A."/>
            <person name="Auch B."/>
            <person name="Kono T."/>
            <person name="Mallez S."/>
            <person name="Zhang Y."/>
            <person name="Obille A."/>
            <person name="Becker A."/>
            <person name="Abrahante J.E."/>
            <person name="Garbe J."/>
            <person name="Badalamenti J.P."/>
            <person name="Herman A."/>
            <person name="Mangelson H."/>
            <person name="Liachko I."/>
            <person name="Sullivan S."/>
            <person name="Sone E.D."/>
            <person name="Koren S."/>
            <person name="Silverstein K.A.T."/>
            <person name="Beckman K.B."/>
            <person name="Gohl D.M."/>
        </authorList>
    </citation>
    <scope>NUCLEOTIDE SEQUENCE</scope>
    <source>
        <strain evidence="1">Duluth1</strain>
        <tissue evidence="1">Whole animal</tissue>
    </source>
</reference>
<gene>
    <name evidence="1" type="ORF">DPMN_161180</name>
</gene>
<evidence type="ECO:0000313" key="1">
    <source>
        <dbReference type="EMBL" id="KAH3783247.1"/>
    </source>
</evidence>
<name>A0A9D4ISF6_DREPO</name>